<evidence type="ECO:0000313" key="3">
    <source>
        <dbReference type="Proteomes" id="UP001595851"/>
    </source>
</evidence>
<accession>A0ABV8G427</accession>
<keyword evidence="1" id="KW-0472">Membrane</keyword>
<keyword evidence="1" id="KW-1133">Transmembrane helix</keyword>
<feature type="transmembrane region" description="Helical" evidence="1">
    <location>
        <begin position="41"/>
        <end position="62"/>
    </location>
</feature>
<dbReference type="RefSeq" id="WP_379527420.1">
    <property type="nucleotide sequence ID" value="NZ_JBHSBI010000003.1"/>
</dbReference>
<reference evidence="3" key="1">
    <citation type="journal article" date="2019" name="Int. J. Syst. Evol. Microbiol.">
        <title>The Global Catalogue of Microorganisms (GCM) 10K type strain sequencing project: providing services to taxonomists for standard genome sequencing and annotation.</title>
        <authorList>
            <consortium name="The Broad Institute Genomics Platform"/>
            <consortium name="The Broad Institute Genome Sequencing Center for Infectious Disease"/>
            <person name="Wu L."/>
            <person name="Ma J."/>
        </authorList>
    </citation>
    <scope>NUCLEOTIDE SEQUENCE [LARGE SCALE GENOMIC DNA]</scope>
    <source>
        <strain evidence="3">TBRC 1276</strain>
    </source>
</reference>
<name>A0ABV8G427_9ACTN</name>
<proteinExistence type="predicted"/>
<evidence type="ECO:0000313" key="2">
    <source>
        <dbReference type="EMBL" id="MFC4007301.1"/>
    </source>
</evidence>
<organism evidence="2 3">
    <name type="scientific">Nonomuraea purpurea</name>
    <dbReference type="NCBI Taxonomy" id="1849276"/>
    <lineage>
        <taxon>Bacteria</taxon>
        <taxon>Bacillati</taxon>
        <taxon>Actinomycetota</taxon>
        <taxon>Actinomycetes</taxon>
        <taxon>Streptosporangiales</taxon>
        <taxon>Streptosporangiaceae</taxon>
        <taxon>Nonomuraea</taxon>
    </lineage>
</organism>
<comment type="caution">
    <text evidence="2">The sequence shown here is derived from an EMBL/GenBank/DDBJ whole genome shotgun (WGS) entry which is preliminary data.</text>
</comment>
<dbReference type="Proteomes" id="UP001595851">
    <property type="component" value="Unassembled WGS sequence"/>
</dbReference>
<keyword evidence="3" id="KW-1185">Reference proteome</keyword>
<gene>
    <name evidence="2" type="ORF">ACFOY2_08715</name>
</gene>
<protein>
    <submittedName>
        <fullName evidence="2">Uncharacterized protein</fullName>
    </submittedName>
</protein>
<keyword evidence="1" id="KW-0812">Transmembrane</keyword>
<evidence type="ECO:0000256" key="1">
    <source>
        <dbReference type="SAM" id="Phobius"/>
    </source>
</evidence>
<dbReference type="EMBL" id="JBHSBI010000003">
    <property type="protein sequence ID" value="MFC4007301.1"/>
    <property type="molecule type" value="Genomic_DNA"/>
</dbReference>
<sequence>MTVQDLREVLRERAEAPSPANPYRHDQVRARVRRTRLRRRMAAGATAAVAAVAAVATVAVLMPGTSEPREITAATGQKGGETTAAVELPERFTSDDGTDYRRVAALSMRKDGPKKASVEVPVSGRPLDVAGRCLGERGDYSPKITVNGRSNLRPSFSPCFNMGTTESHPLIVPKGATRVTVEFDLSGVGCLQKEKDGPCLPEPREAGWSLAVYEWTPPARRVEPEPVKAFPERVGDMPRIANSTGLSDKEHEFTLTVTSSSGKIGIDQLCTGDLAQRMWFRYEINGGDNPVTGSCGVWKKGPYPMATADFSIAVPKGKPVRITGRMGLWGDSTNRPVRWSVGVFSK</sequence>